<sequence>MPHILNVPHTHIFFYTLSLREHQVETNNPLSAHISPPLANDEKLNDEKATTSRLQQTPLKKKVLPAPGLKKSEFQGVFYVVGMNNRFEVQKQAPQQLAIHHAEDAMREKYRKRRTSKEELEMIKDPLYAVEVELSGMKSRKSGTTSAMEGTKLQSGKKKKKRSKKKQPEDAHDKARSTVTMMKVGEKVFEKRITDIGGHKVVVALGNKHLHGADLIARPGSVIHGRLPTGDEGVEALEKAKVGIRGSLLVQSEDALELPKELQFSDDKTLTKAQVSP</sequence>
<evidence type="ECO:0000313" key="3">
    <source>
        <dbReference type="Proteomes" id="UP000271162"/>
    </source>
</evidence>
<reference evidence="2 3" key="1">
    <citation type="submission" date="2018-11" db="EMBL/GenBank/DDBJ databases">
        <authorList>
            <consortium name="Pathogen Informatics"/>
        </authorList>
    </citation>
    <scope>NUCLEOTIDE SEQUENCE [LARGE SCALE GENOMIC DNA]</scope>
</reference>
<feature type="compositionally biased region" description="Basic residues" evidence="1">
    <location>
        <begin position="155"/>
        <end position="165"/>
    </location>
</feature>
<proteinExistence type="predicted"/>
<feature type="compositionally biased region" description="Basic and acidic residues" evidence="1">
    <location>
        <begin position="166"/>
        <end position="176"/>
    </location>
</feature>
<protein>
    <submittedName>
        <fullName evidence="2">Uncharacterized protein</fullName>
    </submittedName>
</protein>
<evidence type="ECO:0000313" key="2">
    <source>
        <dbReference type="EMBL" id="VDL63723.1"/>
    </source>
</evidence>
<evidence type="ECO:0000256" key="1">
    <source>
        <dbReference type="SAM" id="MobiDB-lite"/>
    </source>
</evidence>
<dbReference type="Proteomes" id="UP000271162">
    <property type="component" value="Unassembled WGS sequence"/>
</dbReference>
<dbReference type="EMBL" id="UYSL01000408">
    <property type="protein sequence ID" value="VDL63723.1"/>
    <property type="molecule type" value="Genomic_DNA"/>
</dbReference>
<name>A0A3P7ADC1_NIPBR</name>
<dbReference type="AlphaFoldDB" id="A0A3P7ADC1"/>
<gene>
    <name evidence="2" type="ORF">NBR_LOCUS753</name>
</gene>
<keyword evidence="3" id="KW-1185">Reference proteome</keyword>
<organism evidence="2 3">
    <name type="scientific">Nippostrongylus brasiliensis</name>
    <name type="common">Rat hookworm</name>
    <dbReference type="NCBI Taxonomy" id="27835"/>
    <lineage>
        <taxon>Eukaryota</taxon>
        <taxon>Metazoa</taxon>
        <taxon>Ecdysozoa</taxon>
        <taxon>Nematoda</taxon>
        <taxon>Chromadorea</taxon>
        <taxon>Rhabditida</taxon>
        <taxon>Rhabditina</taxon>
        <taxon>Rhabditomorpha</taxon>
        <taxon>Strongyloidea</taxon>
        <taxon>Heligmosomidae</taxon>
        <taxon>Nippostrongylus</taxon>
    </lineage>
</organism>
<accession>A0A3P7ADC1</accession>
<feature type="compositionally biased region" description="Polar residues" evidence="1">
    <location>
        <begin position="142"/>
        <end position="154"/>
    </location>
</feature>
<feature type="region of interest" description="Disordered" evidence="1">
    <location>
        <begin position="138"/>
        <end position="177"/>
    </location>
</feature>